<feature type="transmembrane region" description="Helical" evidence="1">
    <location>
        <begin position="189"/>
        <end position="205"/>
    </location>
</feature>
<feature type="transmembrane region" description="Helical" evidence="1">
    <location>
        <begin position="131"/>
        <end position="155"/>
    </location>
</feature>
<keyword evidence="3" id="KW-1185">Reference proteome</keyword>
<gene>
    <name evidence="2" type="ORF">ACFQ4A_09630</name>
</gene>
<reference evidence="3" key="1">
    <citation type="journal article" date="2019" name="Int. J. Syst. Evol. Microbiol.">
        <title>The Global Catalogue of Microorganisms (GCM) 10K type strain sequencing project: providing services to taxonomists for standard genome sequencing and annotation.</title>
        <authorList>
            <consortium name="The Broad Institute Genomics Platform"/>
            <consortium name="The Broad Institute Genome Sequencing Center for Infectious Disease"/>
            <person name="Wu L."/>
            <person name="Ma J."/>
        </authorList>
    </citation>
    <scope>NUCLEOTIDE SEQUENCE [LARGE SCALE GENOMIC DNA]</scope>
    <source>
        <strain evidence="3">CCUG 54822</strain>
    </source>
</reference>
<feature type="transmembrane region" description="Helical" evidence="1">
    <location>
        <begin position="32"/>
        <end position="52"/>
    </location>
</feature>
<keyword evidence="1" id="KW-0472">Membrane</keyword>
<evidence type="ECO:0000313" key="2">
    <source>
        <dbReference type="EMBL" id="MFD1361913.1"/>
    </source>
</evidence>
<keyword evidence="1" id="KW-1133">Transmembrane helix</keyword>
<dbReference type="Proteomes" id="UP001597178">
    <property type="component" value="Unassembled WGS sequence"/>
</dbReference>
<sequence length="238" mass="25374">MSANPDRIVTENVSTDASMDSAMEVFHNRAHFWGRTTLWVLMLMCLVPPLYLSFVLDAHPGWSVIGAGLVGYAAFIGIMWVLEPITYYPTLGVAGTYLAFLTGNISNMCLPCSSAAQKAIGAESGSKKAEIAGVFGIAIASLVNIFIIVLIILGGTYILSIIPPSVEGAFNYILPAIFGAVLGQFAYKTPAYGVLAMAIGMGVFLSPVFDLIKIVVCVALTITLIMLIEKQKDKKADA</sequence>
<proteinExistence type="predicted"/>
<comment type="caution">
    <text evidence="2">The sequence shown here is derived from an EMBL/GenBank/DDBJ whole genome shotgun (WGS) entry which is preliminary data.</text>
</comment>
<organism evidence="2 3">
    <name type="scientific">Lentibacillus salinarum</name>
    <dbReference type="NCBI Taxonomy" id="446820"/>
    <lineage>
        <taxon>Bacteria</taxon>
        <taxon>Bacillati</taxon>
        <taxon>Bacillota</taxon>
        <taxon>Bacilli</taxon>
        <taxon>Bacillales</taxon>
        <taxon>Bacillaceae</taxon>
        <taxon>Lentibacillus</taxon>
    </lineage>
</organism>
<feature type="transmembrane region" description="Helical" evidence="1">
    <location>
        <begin position="88"/>
        <end position="110"/>
    </location>
</feature>
<evidence type="ECO:0000313" key="3">
    <source>
        <dbReference type="Proteomes" id="UP001597178"/>
    </source>
</evidence>
<protein>
    <submittedName>
        <fullName evidence="2">Small-conductance mechanosensitive channel</fullName>
    </submittedName>
</protein>
<evidence type="ECO:0000256" key="1">
    <source>
        <dbReference type="SAM" id="Phobius"/>
    </source>
</evidence>
<dbReference type="RefSeq" id="WP_382399939.1">
    <property type="nucleotide sequence ID" value="NZ_JBHTNH010000020.1"/>
</dbReference>
<name>A0ABW3ZUU4_9BACI</name>
<accession>A0ABW3ZUU4</accession>
<keyword evidence="1" id="KW-0812">Transmembrane</keyword>
<feature type="transmembrane region" description="Helical" evidence="1">
    <location>
        <begin position="64"/>
        <end position="82"/>
    </location>
</feature>
<dbReference type="EMBL" id="JBHTNH010000020">
    <property type="protein sequence ID" value="MFD1361913.1"/>
    <property type="molecule type" value="Genomic_DNA"/>
</dbReference>
<feature type="transmembrane region" description="Helical" evidence="1">
    <location>
        <begin position="161"/>
        <end position="182"/>
    </location>
</feature>